<comment type="similarity">
    <text evidence="2 7">Belongs to the adaptor complexes large subunit family.</text>
</comment>
<dbReference type="EMBL" id="FQNC01000043">
    <property type="protein sequence ID" value="SGY48630.1"/>
    <property type="molecule type" value="Genomic_DNA"/>
</dbReference>
<feature type="compositionally biased region" description="Pro residues" evidence="8">
    <location>
        <begin position="876"/>
        <end position="888"/>
    </location>
</feature>
<dbReference type="GO" id="GO:0006896">
    <property type="term" value="P:Golgi to vacuole transport"/>
    <property type="evidence" value="ECO:0007669"/>
    <property type="project" value="TreeGrafter"/>
</dbReference>
<dbReference type="GO" id="GO:0006623">
    <property type="term" value="P:protein targeting to vacuole"/>
    <property type="evidence" value="ECO:0007669"/>
    <property type="project" value="TreeGrafter"/>
</dbReference>
<sequence length="983" mass="107355">MFEQDVAGEHPPRARLIKALRANKNDEQSVIQRALDETRKEIKSSDVEVKAAAVLKLVYLEMLGHSISFAAFAIVECMTSTKYHIKSIGYLAASQCFDRETEVAVLVVNLVKKDLLQPPTPLFSTSPSSITVAHLSSTLSAVSLLLTPSLARDLAPELLSLLTHSRPIVRKQTVLVLFRINRTWPGVKEVASGREEHGEDPWIERLRERLSDEDVGVVSATVNLICELARKDPRKYLPLAPELFELLTDSTNNWMLIKIIKLVRPRRLGCVARQLAAHLPHRSCFLQFAVLTPEEPRLVKKLVPPLTELIETTPAMSLLFECIQTSIVGGMLNGREGEALATTCVEKLKSFLEDVDQNLRYIALVALVKILPTHPHLVATHHDTILSCVDDPDMSIRMRALDLVEGMVDRRTLQSIVQRLMTHLRPPSSSSQTSAADALLRAQSGGASLDGATPAATALILSPAYRSSLISLILRMCANQTYGNIINFSWYIDTLIELTYISLTIIDESSTVSTTAGSALGIPLGLQIRDSLIDLTARAKAIRPYAVKKMAQLIGDDVLLECGNENGVGEVLGAAAELDDPRPVIASLFGSSTTSSMPPRIIALYFHNGVKIFAHYLHSLVSSWNESDAATLEQIRALSTALEEQMRTFAGHEEMELQEQAASLGQTLSWVRAGLDHRVPVSNQVGGFGSSSLDPYDPITDDAVGAGPLAKPEPASLRWLEPLFFAHELNPVNPKAQGMVAVPEGLDLGKRIVMRDSSVWGIRDEEASGQVDAFGRRLQGSGSDEALEKSKPKNKKPRSKGTKEGKTRRRKASRAVEEIDDPEEMARLRRERLERQRDDPYYVGSTPAGDTGDSDDVDAIPIVRLDLGTLTSQPRIAPPPREPTPPPVHIDVDGEMPAIVPARLQTPSLGKAPGKTDEEPSTAAEAPPPETQEAEEAQASAVVTKVVKKKKTTPNSSLLIGVATEKKKKKKVKKDALTSPAKP</sequence>
<feature type="domain" description="Clathrin/coatomer adaptor adaptin-like N-terminal" evidence="9">
    <location>
        <begin position="28"/>
        <end position="662"/>
    </location>
</feature>
<dbReference type="GO" id="GO:0010008">
    <property type="term" value="C:endosome membrane"/>
    <property type="evidence" value="ECO:0007669"/>
    <property type="project" value="TreeGrafter"/>
</dbReference>
<keyword evidence="5 7" id="KW-0653">Protein transport</keyword>
<dbReference type="Pfam" id="PF01602">
    <property type="entry name" value="Adaptin_N"/>
    <property type="match status" value="1"/>
</dbReference>
<name>A0A2X0MYK2_9BASI</name>
<proteinExistence type="inferred from homology"/>
<evidence type="ECO:0000256" key="8">
    <source>
        <dbReference type="SAM" id="MobiDB-lite"/>
    </source>
</evidence>
<dbReference type="PANTHER" id="PTHR22781:SF12">
    <property type="entry name" value="AP-3 COMPLEX SUBUNIT DELTA-1"/>
    <property type="match status" value="1"/>
</dbReference>
<dbReference type="InterPro" id="IPR002553">
    <property type="entry name" value="Clathrin/coatomer_adapt-like_N"/>
</dbReference>
<comment type="subunit">
    <text evidence="7">Adaptor protein complex 3 (AP-3) is a heterotetramer.</text>
</comment>
<evidence type="ECO:0000256" key="7">
    <source>
        <dbReference type="PIRNR" id="PIRNR037092"/>
    </source>
</evidence>
<protein>
    <recommendedName>
        <fullName evidence="7">AP-3 complex subunit delta</fullName>
    </recommendedName>
</protein>
<feature type="compositionally biased region" description="Basic and acidic residues" evidence="8">
    <location>
        <begin position="824"/>
        <end position="840"/>
    </location>
</feature>
<dbReference type="PANTHER" id="PTHR22781">
    <property type="entry name" value="DELTA ADAPTIN-RELATED"/>
    <property type="match status" value="1"/>
</dbReference>
<gene>
    <name evidence="10" type="primary">BQ5605_C001g00674</name>
    <name evidence="10" type="ORF">BQ5605_C001G00674</name>
</gene>
<evidence type="ECO:0000256" key="4">
    <source>
        <dbReference type="ARBA" id="ARBA00022737"/>
    </source>
</evidence>
<keyword evidence="6" id="KW-0472">Membrane</keyword>
<dbReference type="Gene3D" id="1.25.10.10">
    <property type="entry name" value="Leucine-rich Repeat Variant"/>
    <property type="match status" value="1"/>
</dbReference>
<dbReference type="InterPro" id="IPR016024">
    <property type="entry name" value="ARM-type_fold"/>
</dbReference>
<feature type="region of interest" description="Disordered" evidence="8">
    <location>
        <begin position="771"/>
        <end position="857"/>
    </location>
</feature>
<dbReference type="STRING" id="796604.A0A2X0MYK2"/>
<dbReference type="AlphaFoldDB" id="A0A2X0MYK2"/>
<dbReference type="GO" id="GO:0030123">
    <property type="term" value="C:AP-3 adaptor complex"/>
    <property type="evidence" value="ECO:0007669"/>
    <property type="project" value="InterPro"/>
</dbReference>
<dbReference type="Proteomes" id="UP000249464">
    <property type="component" value="Unassembled WGS sequence"/>
</dbReference>
<evidence type="ECO:0000313" key="11">
    <source>
        <dbReference type="Proteomes" id="UP000249464"/>
    </source>
</evidence>
<comment type="function">
    <text evidence="7">Part of the AP-3 complex, an adaptor-related complex which is not clathrin-associated. The complex is associated with the Golgi region as well as more peripheral structures. It facilitates the budding of vesicles from the Golgi membrane.</text>
</comment>
<accession>A0A2X0MYK2</accession>
<evidence type="ECO:0000259" key="9">
    <source>
        <dbReference type="Pfam" id="PF01602"/>
    </source>
</evidence>
<evidence type="ECO:0000256" key="1">
    <source>
        <dbReference type="ARBA" id="ARBA00004308"/>
    </source>
</evidence>
<evidence type="ECO:0000256" key="3">
    <source>
        <dbReference type="ARBA" id="ARBA00022448"/>
    </source>
</evidence>
<dbReference type="PIRSF" id="PIRSF037092">
    <property type="entry name" value="AP3_complex_delta"/>
    <property type="match status" value="1"/>
</dbReference>
<evidence type="ECO:0000256" key="6">
    <source>
        <dbReference type="ARBA" id="ARBA00023136"/>
    </source>
</evidence>
<comment type="subcellular location">
    <subcellularLocation>
        <location evidence="1">Endomembrane system</location>
    </subcellularLocation>
    <subcellularLocation>
        <location evidence="7">Golgi apparatus</location>
    </subcellularLocation>
</comment>
<feature type="region of interest" description="Disordered" evidence="8">
    <location>
        <begin position="870"/>
        <end position="893"/>
    </location>
</feature>
<evidence type="ECO:0000313" key="10">
    <source>
        <dbReference type="EMBL" id="SGY48630.1"/>
    </source>
</evidence>
<dbReference type="InterPro" id="IPR011989">
    <property type="entry name" value="ARM-like"/>
</dbReference>
<keyword evidence="11" id="KW-1185">Reference proteome</keyword>
<keyword evidence="3 7" id="KW-0813">Transport</keyword>
<dbReference type="InterPro" id="IPR017105">
    <property type="entry name" value="AP3_complex_dsu"/>
</dbReference>
<evidence type="ECO:0000256" key="2">
    <source>
        <dbReference type="ARBA" id="ARBA00006613"/>
    </source>
</evidence>
<keyword evidence="7" id="KW-0333">Golgi apparatus</keyword>
<evidence type="ECO:0000256" key="5">
    <source>
        <dbReference type="ARBA" id="ARBA00022927"/>
    </source>
</evidence>
<dbReference type="GO" id="GO:0005794">
    <property type="term" value="C:Golgi apparatus"/>
    <property type="evidence" value="ECO:0007669"/>
    <property type="project" value="UniProtKB-SubCell"/>
</dbReference>
<dbReference type="SUPFAM" id="SSF48371">
    <property type="entry name" value="ARM repeat"/>
    <property type="match status" value="1"/>
</dbReference>
<keyword evidence="4" id="KW-0677">Repeat</keyword>
<feature type="compositionally biased region" description="Basic residues" evidence="8">
    <location>
        <begin position="792"/>
        <end position="813"/>
    </location>
</feature>
<reference evidence="10 11" key="1">
    <citation type="submission" date="2016-11" db="EMBL/GenBank/DDBJ databases">
        <authorList>
            <person name="Jaros S."/>
            <person name="Januszkiewicz K."/>
            <person name="Wedrychowicz H."/>
        </authorList>
    </citation>
    <scope>NUCLEOTIDE SEQUENCE [LARGE SCALE GENOMIC DNA]</scope>
</reference>
<organism evidence="10 11">
    <name type="scientific">Microbotryum silenes-dioicae</name>
    <dbReference type="NCBI Taxonomy" id="796604"/>
    <lineage>
        <taxon>Eukaryota</taxon>
        <taxon>Fungi</taxon>
        <taxon>Dikarya</taxon>
        <taxon>Basidiomycota</taxon>
        <taxon>Pucciniomycotina</taxon>
        <taxon>Microbotryomycetes</taxon>
        <taxon>Microbotryales</taxon>
        <taxon>Microbotryaceae</taxon>
        <taxon>Microbotryum</taxon>
    </lineage>
</organism>
<feature type="region of interest" description="Disordered" evidence="8">
    <location>
        <begin position="905"/>
        <end position="983"/>
    </location>
</feature>